<sequence>MDGSFSLYLWELGGSGGTPSTSAQAQTSAAGSSHSTDGGVTQTTGVTGGAAQTSGSVGGTAQTTGSAGSGVGTRAATTAAAAGGPASSAATVNRQGRHASQGLGDLNKEGMGIVSVSLGLQWEYASLRRRVWQGSPVHRSGFGGADWILRKAPRSLFAGLGDGASGNLGIHSEDGGPP</sequence>
<dbReference type="Proteomes" id="UP000838412">
    <property type="component" value="Chromosome 16"/>
</dbReference>
<keyword evidence="3" id="KW-1185">Reference proteome</keyword>
<gene>
    <name evidence="2" type="primary">Hypp8204</name>
    <name evidence="2" type="ORF">BLAG_LOCUS9848</name>
</gene>
<evidence type="ECO:0000313" key="2">
    <source>
        <dbReference type="EMBL" id="CAH1248525.1"/>
    </source>
</evidence>
<proteinExistence type="predicted"/>
<feature type="compositionally biased region" description="Low complexity" evidence="1">
    <location>
        <begin position="18"/>
        <end position="92"/>
    </location>
</feature>
<dbReference type="AlphaFoldDB" id="A0A8J9Z7G2"/>
<feature type="region of interest" description="Disordered" evidence="1">
    <location>
        <begin position="16"/>
        <end position="106"/>
    </location>
</feature>
<dbReference type="EMBL" id="OV696701">
    <property type="protein sequence ID" value="CAH1248525.1"/>
    <property type="molecule type" value="Genomic_DNA"/>
</dbReference>
<reference evidence="2" key="1">
    <citation type="submission" date="2022-01" db="EMBL/GenBank/DDBJ databases">
        <authorList>
            <person name="Braso-Vives M."/>
        </authorList>
    </citation>
    <scope>NUCLEOTIDE SEQUENCE</scope>
</reference>
<evidence type="ECO:0000313" key="3">
    <source>
        <dbReference type="Proteomes" id="UP000838412"/>
    </source>
</evidence>
<name>A0A8J9Z7G2_BRALA</name>
<organism evidence="2 3">
    <name type="scientific">Branchiostoma lanceolatum</name>
    <name type="common">Common lancelet</name>
    <name type="synonym">Amphioxus lanceolatum</name>
    <dbReference type="NCBI Taxonomy" id="7740"/>
    <lineage>
        <taxon>Eukaryota</taxon>
        <taxon>Metazoa</taxon>
        <taxon>Chordata</taxon>
        <taxon>Cephalochordata</taxon>
        <taxon>Leptocardii</taxon>
        <taxon>Amphioxiformes</taxon>
        <taxon>Branchiostomatidae</taxon>
        <taxon>Branchiostoma</taxon>
    </lineage>
</organism>
<accession>A0A8J9Z7G2</accession>
<evidence type="ECO:0000256" key="1">
    <source>
        <dbReference type="SAM" id="MobiDB-lite"/>
    </source>
</evidence>
<protein>
    <submittedName>
        <fullName evidence="2">Hypp8204 protein</fullName>
    </submittedName>
</protein>